<dbReference type="AlphaFoldDB" id="A0A6L6YGP5"/>
<evidence type="ECO:0000313" key="4">
    <source>
        <dbReference type="Proteomes" id="UP000472580"/>
    </source>
</evidence>
<keyword evidence="1" id="KW-0732">Signal</keyword>
<feature type="domain" description="Rhodanese" evidence="2">
    <location>
        <begin position="18"/>
        <end position="107"/>
    </location>
</feature>
<evidence type="ECO:0000259" key="2">
    <source>
        <dbReference type="PROSITE" id="PS50206"/>
    </source>
</evidence>
<dbReference type="EMBL" id="WSRP01000003">
    <property type="protein sequence ID" value="MVX55858.1"/>
    <property type="molecule type" value="Genomic_DNA"/>
</dbReference>
<dbReference type="OrthoDB" id="9814704at2"/>
<dbReference type="Pfam" id="PF00581">
    <property type="entry name" value="Rhodanese"/>
    <property type="match status" value="1"/>
</dbReference>
<dbReference type="Proteomes" id="UP000472580">
    <property type="component" value="Unassembled WGS sequence"/>
</dbReference>
<dbReference type="PROSITE" id="PS50206">
    <property type="entry name" value="RHODANESE_3"/>
    <property type="match status" value="1"/>
</dbReference>
<dbReference type="SMART" id="SM00450">
    <property type="entry name" value="RHOD"/>
    <property type="match status" value="1"/>
</dbReference>
<dbReference type="SUPFAM" id="SSF52821">
    <property type="entry name" value="Rhodanese/Cell cycle control phosphatase"/>
    <property type="match status" value="1"/>
</dbReference>
<feature type="chain" id="PRO_5026908544" evidence="1">
    <location>
        <begin position="21"/>
        <end position="111"/>
    </location>
</feature>
<dbReference type="InterPro" id="IPR036873">
    <property type="entry name" value="Rhodanese-like_dom_sf"/>
</dbReference>
<organism evidence="3 4">
    <name type="scientific">Parasutterella muris</name>
    <dbReference type="NCBI Taxonomy" id="2565572"/>
    <lineage>
        <taxon>Bacteria</taxon>
        <taxon>Pseudomonadati</taxon>
        <taxon>Pseudomonadota</taxon>
        <taxon>Betaproteobacteria</taxon>
        <taxon>Burkholderiales</taxon>
        <taxon>Sutterellaceae</taxon>
        <taxon>Parasutterella</taxon>
    </lineage>
</organism>
<dbReference type="RefSeq" id="WP_160334294.1">
    <property type="nucleotide sequence ID" value="NZ_CALPCR010000022.1"/>
</dbReference>
<accession>A0A6L6YGP5</accession>
<dbReference type="Gene3D" id="3.40.250.10">
    <property type="entry name" value="Rhodanese-like domain"/>
    <property type="match status" value="1"/>
</dbReference>
<dbReference type="PANTHER" id="PTHR44086">
    <property type="entry name" value="THIOSULFATE SULFURTRANSFERASE RDL2, MITOCHONDRIAL-RELATED"/>
    <property type="match status" value="1"/>
</dbReference>
<protein>
    <submittedName>
        <fullName evidence="3">Rhodanese-like domain-containing protein</fullName>
    </submittedName>
</protein>
<reference evidence="3 4" key="1">
    <citation type="submission" date="2019-12" db="EMBL/GenBank/DDBJ databases">
        <title>Microbes associate with the intestines of laboratory mice.</title>
        <authorList>
            <person name="Navarre W."/>
            <person name="Wong E."/>
        </authorList>
    </citation>
    <scope>NUCLEOTIDE SEQUENCE [LARGE SCALE GENOMIC DNA]</scope>
    <source>
        <strain evidence="3 4">NM82_D38</strain>
    </source>
</reference>
<keyword evidence="4" id="KW-1185">Reference proteome</keyword>
<comment type="caution">
    <text evidence="3">The sequence shown here is derived from an EMBL/GenBank/DDBJ whole genome shotgun (WGS) entry which is preliminary data.</text>
</comment>
<proteinExistence type="predicted"/>
<sequence length="111" mass="12363">MIRKLVLFALLSGAMMAAEAKTFTIDIRTPAEIQETGRVEGSLTDDFRSPDFIEKFKAMNIAKDDEVQLYCRSGARAGRAKLMLEEMGYKNVKNLGGYEAASKTLNRPLVK</sequence>
<dbReference type="CDD" id="cd00158">
    <property type="entry name" value="RHOD"/>
    <property type="match status" value="1"/>
</dbReference>
<evidence type="ECO:0000313" key="3">
    <source>
        <dbReference type="EMBL" id="MVX55858.1"/>
    </source>
</evidence>
<dbReference type="PANTHER" id="PTHR44086:SF10">
    <property type="entry name" value="THIOSULFATE SULFURTRANSFERASE_RHODANESE-LIKE DOMAIN-CONTAINING PROTEIN 3"/>
    <property type="match status" value="1"/>
</dbReference>
<feature type="signal peptide" evidence="1">
    <location>
        <begin position="1"/>
        <end position="20"/>
    </location>
</feature>
<gene>
    <name evidence="3" type="ORF">E5987_01380</name>
</gene>
<dbReference type="InterPro" id="IPR001763">
    <property type="entry name" value="Rhodanese-like_dom"/>
</dbReference>
<evidence type="ECO:0000256" key="1">
    <source>
        <dbReference type="SAM" id="SignalP"/>
    </source>
</evidence>
<name>A0A6L6YGP5_9BURK</name>